<feature type="signal peptide" evidence="1">
    <location>
        <begin position="1"/>
        <end position="26"/>
    </location>
</feature>
<evidence type="ECO:0000313" key="3">
    <source>
        <dbReference type="Proteomes" id="UP001374535"/>
    </source>
</evidence>
<name>A0AAQ3RWX6_VIGMU</name>
<keyword evidence="1" id="KW-0732">Signal</keyword>
<keyword evidence="3" id="KW-1185">Reference proteome</keyword>
<organism evidence="2 3">
    <name type="scientific">Vigna mungo</name>
    <name type="common">Black gram</name>
    <name type="synonym">Phaseolus mungo</name>
    <dbReference type="NCBI Taxonomy" id="3915"/>
    <lineage>
        <taxon>Eukaryota</taxon>
        <taxon>Viridiplantae</taxon>
        <taxon>Streptophyta</taxon>
        <taxon>Embryophyta</taxon>
        <taxon>Tracheophyta</taxon>
        <taxon>Spermatophyta</taxon>
        <taxon>Magnoliopsida</taxon>
        <taxon>eudicotyledons</taxon>
        <taxon>Gunneridae</taxon>
        <taxon>Pentapetalae</taxon>
        <taxon>rosids</taxon>
        <taxon>fabids</taxon>
        <taxon>Fabales</taxon>
        <taxon>Fabaceae</taxon>
        <taxon>Papilionoideae</taxon>
        <taxon>50 kb inversion clade</taxon>
        <taxon>NPAAA clade</taxon>
        <taxon>indigoferoid/millettioid clade</taxon>
        <taxon>Phaseoleae</taxon>
        <taxon>Vigna</taxon>
    </lineage>
</organism>
<dbReference type="Proteomes" id="UP001374535">
    <property type="component" value="Chromosome 6"/>
</dbReference>
<gene>
    <name evidence="2" type="ORF">V8G54_021509</name>
</gene>
<dbReference type="AlphaFoldDB" id="A0AAQ3RWX6"/>
<sequence length="151" mass="16571">MAMAKFLAAMILALIAISMLQTVVMAANGHGDHLNDNKGFCFLRGESVLIYAVCFRRANMEVGVSRVTNAHHNARGDATRPNTTSPACFSVRSAAGSACVFLRVIMVIRLCALATTTGRPRREDPSALELQSQHHMLLSYIFITSLFHLRH</sequence>
<evidence type="ECO:0000313" key="2">
    <source>
        <dbReference type="EMBL" id="WVZ08163.1"/>
    </source>
</evidence>
<accession>A0AAQ3RWX6</accession>
<dbReference type="EMBL" id="CP144695">
    <property type="protein sequence ID" value="WVZ08163.1"/>
    <property type="molecule type" value="Genomic_DNA"/>
</dbReference>
<reference evidence="2 3" key="1">
    <citation type="journal article" date="2023" name="Life. Sci Alliance">
        <title>Evolutionary insights into 3D genome organization and epigenetic landscape of Vigna mungo.</title>
        <authorList>
            <person name="Junaid A."/>
            <person name="Singh B."/>
            <person name="Bhatia S."/>
        </authorList>
    </citation>
    <scope>NUCLEOTIDE SEQUENCE [LARGE SCALE GENOMIC DNA]</scope>
    <source>
        <strain evidence="2">Urdbean</strain>
    </source>
</reference>
<protein>
    <submittedName>
        <fullName evidence="2">Uncharacterized protein</fullName>
    </submittedName>
</protein>
<feature type="chain" id="PRO_5042960065" evidence="1">
    <location>
        <begin position="27"/>
        <end position="151"/>
    </location>
</feature>
<proteinExistence type="predicted"/>
<evidence type="ECO:0000256" key="1">
    <source>
        <dbReference type="SAM" id="SignalP"/>
    </source>
</evidence>